<feature type="transmembrane region" description="Helical" evidence="1">
    <location>
        <begin position="40"/>
        <end position="65"/>
    </location>
</feature>
<dbReference type="OrthoDB" id="280522at2"/>
<dbReference type="InterPro" id="IPR025557">
    <property type="entry name" value="DUF4282"/>
</dbReference>
<evidence type="ECO:0000256" key="1">
    <source>
        <dbReference type="SAM" id="Phobius"/>
    </source>
</evidence>
<evidence type="ECO:0000313" key="2">
    <source>
        <dbReference type="EMBL" id="RJT22231.1"/>
    </source>
</evidence>
<name>A0A3A5JX24_9ENTR</name>
<reference evidence="2 3" key="1">
    <citation type="submission" date="2018-09" db="EMBL/GenBank/DDBJ databases">
        <title>Draft genome sequence of Buttiauxella izardii CCUG 35510T.</title>
        <authorList>
            <person name="Salva-Serra F."/>
            <person name="Marathe N."/>
            <person name="Moore E."/>
            <person name="Stadler-Svensson L."/>
            <person name="Engstrom-Jakobsson H."/>
        </authorList>
    </citation>
    <scope>NUCLEOTIDE SEQUENCE [LARGE SCALE GENOMIC DNA]</scope>
    <source>
        <strain evidence="2 3">CCUG 35510</strain>
    </source>
</reference>
<dbReference type="AlphaFoldDB" id="A0A3A5JX24"/>
<gene>
    <name evidence="2" type="ORF">D6029_13290</name>
</gene>
<keyword evidence="3" id="KW-1185">Reference proteome</keyword>
<protein>
    <recommendedName>
        <fullName evidence="4">DUF4282 domain-containing protein</fullName>
    </recommendedName>
</protein>
<dbReference type="EMBL" id="QZWH01000027">
    <property type="protein sequence ID" value="RJT22231.1"/>
    <property type="molecule type" value="Genomic_DNA"/>
</dbReference>
<evidence type="ECO:0008006" key="4">
    <source>
        <dbReference type="Google" id="ProtNLM"/>
    </source>
</evidence>
<dbReference type="Pfam" id="PF14110">
    <property type="entry name" value="DUF4282"/>
    <property type="match status" value="1"/>
</dbReference>
<organism evidence="2 3">
    <name type="scientific">Buttiauxella izardii</name>
    <dbReference type="NCBI Taxonomy" id="82991"/>
    <lineage>
        <taxon>Bacteria</taxon>
        <taxon>Pseudomonadati</taxon>
        <taxon>Pseudomonadota</taxon>
        <taxon>Gammaproteobacteria</taxon>
        <taxon>Enterobacterales</taxon>
        <taxon>Enterobacteriaceae</taxon>
        <taxon>Buttiauxella</taxon>
    </lineage>
</organism>
<sequence>MKNIFFFDKLFTPMFLVFIYWLCLILTTISSLVTMFAGNFLVGLMALIGGLLGTRICFELLMIAFKNNEYLRRIAEQHSAKPESEK</sequence>
<dbReference type="RefSeq" id="WP_120065195.1">
    <property type="nucleotide sequence ID" value="NZ_QZWH01000027.1"/>
</dbReference>
<keyword evidence="1" id="KW-0472">Membrane</keyword>
<proteinExistence type="predicted"/>
<accession>A0A3A5JX24</accession>
<feature type="transmembrane region" description="Helical" evidence="1">
    <location>
        <begin position="12"/>
        <end position="34"/>
    </location>
</feature>
<dbReference type="Proteomes" id="UP000276295">
    <property type="component" value="Unassembled WGS sequence"/>
</dbReference>
<evidence type="ECO:0000313" key="3">
    <source>
        <dbReference type="Proteomes" id="UP000276295"/>
    </source>
</evidence>
<keyword evidence="1" id="KW-1133">Transmembrane helix</keyword>
<keyword evidence="1" id="KW-0812">Transmembrane</keyword>
<comment type="caution">
    <text evidence="2">The sequence shown here is derived from an EMBL/GenBank/DDBJ whole genome shotgun (WGS) entry which is preliminary data.</text>
</comment>